<gene>
    <name evidence="1" type="ORF">E0H75_34815</name>
</gene>
<proteinExistence type="predicted"/>
<protein>
    <recommendedName>
        <fullName evidence="3">TfoX N-terminal domain-containing protein</fullName>
    </recommendedName>
</protein>
<dbReference type="EMBL" id="SJKD01000009">
    <property type="protein sequence ID" value="TCC44731.1"/>
    <property type="molecule type" value="Genomic_DNA"/>
</dbReference>
<dbReference type="Proteomes" id="UP000293342">
    <property type="component" value="Unassembled WGS sequence"/>
</dbReference>
<keyword evidence="2" id="KW-1185">Reference proteome</keyword>
<dbReference type="OrthoDB" id="4558596at2"/>
<comment type="caution">
    <text evidence="1">The sequence shown here is derived from an EMBL/GenBank/DDBJ whole genome shotgun (WGS) entry which is preliminary data.</text>
</comment>
<name>A0A4R0JDC0_9ACTN</name>
<sequence>MMPKVSEQAIAEYDAVAAGLESAGVVRGSMFGMPCLKIGKKVLAGMFGDAMTFKLPPEPREKALALPGVDAFDPGMGRPMKEWVVIPLAQSAVWPDYAAEALEYVAG</sequence>
<evidence type="ECO:0000313" key="1">
    <source>
        <dbReference type="EMBL" id="TCC44731.1"/>
    </source>
</evidence>
<evidence type="ECO:0008006" key="3">
    <source>
        <dbReference type="Google" id="ProtNLM"/>
    </source>
</evidence>
<dbReference type="AlphaFoldDB" id="A0A4R0JDC0"/>
<organism evidence="1 2">
    <name type="scientific">Kribbella capetownensis</name>
    <dbReference type="NCBI Taxonomy" id="1572659"/>
    <lineage>
        <taxon>Bacteria</taxon>
        <taxon>Bacillati</taxon>
        <taxon>Actinomycetota</taxon>
        <taxon>Actinomycetes</taxon>
        <taxon>Propionibacteriales</taxon>
        <taxon>Kribbellaceae</taxon>
        <taxon>Kribbella</taxon>
    </lineage>
</organism>
<reference evidence="1 2" key="1">
    <citation type="submission" date="2019-02" db="EMBL/GenBank/DDBJ databases">
        <title>Kribbella capetownensis sp. nov. and Kribbella speibonae sp. nov., isolated from soil.</title>
        <authorList>
            <person name="Curtis S.M."/>
            <person name="Norton I."/>
            <person name="Everest G.J."/>
            <person name="Meyers P.R."/>
        </authorList>
    </citation>
    <scope>NUCLEOTIDE SEQUENCE [LARGE SCALE GENOMIC DNA]</scope>
    <source>
        <strain evidence="1 2">YM53</strain>
    </source>
</reference>
<accession>A0A4R0JDC0</accession>
<dbReference type="RefSeq" id="WP_131517953.1">
    <property type="nucleotide sequence ID" value="NZ_SJKD01000009.1"/>
</dbReference>
<evidence type="ECO:0000313" key="2">
    <source>
        <dbReference type="Proteomes" id="UP000293342"/>
    </source>
</evidence>